<comment type="caution">
    <text evidence="2">The sequence shown here is derived from an EMBL/GenBank/DDBJ whole genome shotgun (WGS) entry which is preliminary data.</text>
</comment>
<dbReference type="InterPro" id="IPR014922">
    <property type="entry name" value="YdhG-like"/>
</dbReference>
<name>A0A1Z8BG90_9FLAO</name>
<evidence type="ECO:0000313" key="2">
    <source>
        <dbReference type="EMBL" id="OUS21575.1"/>
    </source>
</evidence>
<evidence type="ECO:0000313" key="3">
    <source>
        <dbReference type="Proteomes" id="UP000196102"/>
    </source>
</evidence>
<accession>A0A1Z8BG90</accession>
<dbReference type="EMBL" id="MAAX01000014">
    <property type="protein sequence ID" value="OUS21575.1"/>
    <property type="molecule type" value="Genomic_DNA"/>
</dbReference>
<sequence>MANKTQPSDESVEDYLQTVEPQQKRADCFRLLEIMEDVMGEKARLWGNMIGVGEYHYKYDTGREGDFFIIGFAPRSKNISIYATAYNEELDKKKAELGKVKLGKSCIYINKLSDISEDLLQEVLEESVRINKERYP</sequence>
<dbReference type="SUPFAM" id="SSF159888">
    <property type="entry name" value="YdhG-like"/>
    <property type="match status" value="1"/>
</dbReference>
<dbReference type="Proteomes" id="UP000196102">
    <property type="component" value="Unassembled WGS sequence"/>
</dbReference>
<reference evidence="3" key="1">
    <citation type="journal article" date="2017" name="Proc. Natl. Acad. Sci. U.S.A.">
        <title>Simulation of Deepwater Horizon oil plume reveals substrate specialization within a complex community of hydrocarbon-degraders.</title>
        <authorList>
            <person name="Hu P."/>
            <person name="Dubinsky E.A."/>
            <person name="Probst A.J."/>
            <person name="Wang J."/>
            <person name="Sieber C.M.K."/>
            <person name="Tom L.M."/>
            <person name="Gardinali P."/>
            <person name="Banfield J.F."/>
            <person name="Atlas R.M."/>
            <person name="Andersen G.L."/>
        </authorList>
    </citation>
    <scope>NUCLEOTIDE SEQUENCE [LARGE SCALE GENOMIC DNA]</scope>
</reference>
<dbReference type="Gene3D" id="3.90.1150.200">
    <property type="match status" value="1"/>
</dbReference>
<proteinExistence type="predicted"/>
<gene>
    <name evidence="2" type="ORF">A9Q93_00710</name>
</gene>
<feature type="domain" description="YdhG-like" evidence="1">
    <location>
        <begin position="24"/>
        <end position="128"/>
    </location>
</feature>
<dbReference type="Pfam" id="PF08818">
    <property type="entry name" value="DUF1801"/>
    <property type="match status" value="1"/>
</dbReference>
<protein>
    <recommendedName>
        <fullName evidence="1">YdhG-like domain-containing protein</fullName>
    </recommendedName>
</protein>
<evidence type="ECO:0000259" key="1">
    <source>
        <dbReference type="Pfam" id="PF08818"/>
    </source>
</evidence>
<dbReference type="RefSeq" id="WP_303685457.1">
    <property type="nucleotide sequence ID" value="NZ_CAJXYO010000027.1"/>
</dbReference>
<organism evidence="2 3">
    <name type="scientific">Nonlabens dokdonensis</name>
    <dbReference type="NCBI Taxonomy" id="328515"/>
    <lineage>
        <taxon>Bacteria</taxon>
        <taxon>Pseudomonadati</taxon>
        <taxon>Bacteroidota</taxon>
        <taxon>Flavobacteriia</taxon>
        <taxon>Flavobacteriales</taxon>
        <taxon>Flavobacteriaceae</taxon>
        <taxon>Nonlabens</taxon>
    </lineage>
</organism>
<dbReference type="AlphaFoldDB" id="A0A1Z8BG90"/>